<feature type="non-terminal residue" evidence="2">
    <location>
        <position position="1"/>
    </location>
</feature>
<evidence type="ECO:0000256" key="1">
    <source>
        <dbReference type="SAM" id="SignalP"/>
    </source>
</evidence>
<reference evidence="2 3" key="2">
    <citation type="journal article" date="2013" name="Plant Cell Physiol.">
        <title>Rice Annotation Project Database (RAP-DB): an integrative and interactive database for rice genomics.</title>
        <authorList>
            <person name="Sakai H."/>
            <person name="Lee S.S."/>
            <person name="Tanaka T."/>
            <person name="Numa H."/>
            <person name="Kim J."/>
            <person name="Kawahara Y."/>
            <person name="Wakimoto H."/>
            <person name="Yang C.C."/>
            <person name="Iwamoto M."/>
            <person name="Abe T."/>
            <person name="Yamada Y."/>
            <person name="Muto A."/>
            <person name="Inokuchi H."/>
            <person name="Ikemura T."/>
            <person name="Matsumoto T."/>
            <person name="Sasaki T."/>
            <person name="Itoh T."/>
        </authorList>
    </citation>
    <scope>NUCLEOTIDE SEQUENCE [LARGE SCALE GENOMIC DNA]</scope>
    <source>
        <strain evidence="3">cv. Nipponbare</strain>
    </source>
</reference>
<feature type="signal peptide" evidence="1">
    <location>
        <begin position="1"/>
        <end position="19"/>
    </location>
</feature>
<accession>A0A0P0WSU7</accession>
<keyword evidence="1" id="KW-0732">Signal</keyword>
<feature type="chain" id="PRO_5006056843" evidence="1">
    <location>
        <begin position="20"/>
        <end position="104"/>
    </location>
</feature>
<dbReference type="Proteomes" id="UP000059680">
    <property type="component" value="Chromosome 6"/>
</dbReference>
<feature type="non-terminal residue" evidence="2">
    <location>
        <position position="104"/>
    </location>
</feature>
<protein>
    <submittedName>
        <fullName evidence="2">Os06g0164300 protein</fullName>
    </submittedName>
</protein>
<sequence length="104" mass="11710">RRCLLLHVFSVAVVAGAMSFTVPRAAVKPMAKPAEKHVIYSNYGKNHHTLVFHVCMHATVCTVTSKPKWLIAKLYSFGHEDVYRYTLISQVQEQFGGLHRPSLS</sequence>
<reference evidence="3" key="1">
    <citation type="journal article" date="2005" name="Nature">
        <title>The map-based sequence of the rice genome.</title>
        <authorList>
            <consortium name="International rice genome sequencing project (IRGSP)"/>
            <person name="Matsumoto T."/>
            <person name="Wu J."/>
            <person name="Kanamori H."/>
            <person name="Katayose Y."/>
            <person name="Fujisawa M."/>
            <person name="Namiki N."/>
            <person name="Mizuno H."/>
            <person name="Yamamoto K."/>
            <person name="Antonio B.A."/>
            <person name="Baba T."/>
            <person name="Sakata K."/>
            <person name="Nagamura Y."/>
            <person name="Aoki H."/>
            <person name="Arikawa K."/>
            <person name="Arita K."/>
            <person name="Bito T."/>
            <person name="Chiden Y."/>
            <person name="Fujitsuka N."/>
            <person name="Fukunaka R."/>
            <person name="Hamada M."/>
            <person name="Harada C."/>
            <person name="Hayashi A."/>
            <person name="Hijishita S."/>
            <person name="Honda M."/>
            <person name="Hosokawa S."/>
            <person name="Ichikawa Y."/>
            <person name="Idonuma A."/>
            <person name="Iijima M."/>
            <person name="Ikeda M."/>
            <person name="Ikeno M."/>
            <person name="Ito K."/>
            <person name="Ito S."/>
            <person name="Ito T."/>
            <person name="Ito Y."/>
            <person name="Ito Y."/>
            <person name="Iwabuchi A."/>
            <person name="Kamiya K."/>
            <person name="Karasawa W."/>
            <person name="Kurita K."/>
            <person name="Katagiri S."/>
            <person name="Kikuta A."/>
            <person name="Kobayashi H."/>
            <person name="Kobayashi N."/>
            <person name="Machita K."/>
            <person name="Maehara T."/>
            <person name="Masukawa M."/>
            <person name="Mizubayashi T."/>
            <person name="Mukai Y."/>
            <person name="Nagasaki H."/>
            <person name="Nagata Y."/>
            <person name="Naito S."/>
            <person name="Nakashima M."/>
            <person name="Nakama Y."/>
            <person name="Nakamichi Y."/>
            <person name="Nakamura M."/>
            <person name="Meguro A."/>
            <person name="Negishi M."/>
            <person name="Ohta I."/>
            <person name="Ohta T."/>
            <person name="Okamoto M."/>
            <person name="Ono N."/>
            <person name="Saji S."/>
            <person name="Sakaguchi M."/>
            <person name="Sakai K."/>
            <person name="Shibata M."/>
            <person name="Shimokawa T."/>
            <person name="Song J."/>
            <person name="Takazaki Y."/>
            <person name="Terasawa K."/>
            <person name="Tsugane M."/>
            <person name="Tsuji K."/>
            <person name="Ueda S."/>
            <person name="Waki K."/>
            <person name="Yamagata H."/>
            <person name="Yamamoto M."/>
            <person name="Yamamoto S."/>
            <person name="Yamane H."/>
            <person name="Yoshiki S."/>
            <person name="Yoshihara R."/>
            <person name="Yukawa K."/>
            <person name="Zhong H."/>
            <person name="Yano M."/>
            <person name="Yuan Q."/>
            <person name="Ouyang S."/>
            <person name="Liu J."/>
            <person name="Jones K.M."/>
            <person name="Gansberger K."/>
            <person name="Moffat K."/>
            <person name="Hill J."/>
            <person name="Bera J."/>
            <person name="Fadrosh D."/>
            <person name="Jin S."/>
            <person name="Johri S."/>
            <person name="Kim M."/>
            <person name="Overton L."/>
            <person name="Reardon M."/>
            <person name="Tsitrin T."/>
            <person name="Vuong H."/>
            <person name="Weaver B."/>
            <person name="Ciecko A."/>
            <person name="Tallon L."/>
            <person name="Jackson J."/>
            <person name="Pai G."/>
            <person name="Aken S.V."/>
            <person name="Utterback T."/>
            <person name="Reidmuller S."/>
            <person name="Feldblyum T."/>
            <person name="Hsiao J."/>
            <person name="Zismann V."/>
            <person name="Iobst S."/>
            <person name="de Vazeille A.R."/>
            <person name="Buell C.R."/>
            <person name="Ying K."/>
            <person name="Li Y."/>
            <person name="Lu T."/>
            <person name="Huang Y."/>
            <person name="Zhao Q."/>
            <person name="Feng Q."/>
            <person name="Zhang L."/>
            <person name="Zhu J."/>
            <person name="Weng Q."/>
            <person name="Mu J."/>
            <person name="Lu Y."/>
            <person name="Fan D."/>
            <person name="Liu Y."/>
            <person name="Guan J."/>
            <person name="Zhang Y."/>
            <person name="Yu S."/>
            <person name="Liu X."/>
            <person name="Zhang Y."/>
            <person name="Hong G."/>
            <person name="Han B."/>
            <person name="Choisne N."/>
            <person name="Demange N."/>
            <person name="Orjeda G."/>
            <person name="Samain S."/>
            <person name="Cattolico L."/>
            <person name="Pelletier E."/>
            <person name="Couloux A."/>
            <person name="Segurens B."/>
            <person name="Wincker P."/>
            <person name="D'Hont A."/>
            <person name="Scarpelli C."/>
            <person name="Weissenbach J."/>
            <person name="Salanoubat M."/>
            <person name="Quetier F."/>
            <person name="Yu Y."/>
            <person name="Kim H.R."/>
            <person name="Rambo T."/>
            <person name="Currie J."/>
            <person name="Collura K."/>
            <person name="Luo M."/>
            <person name="Yang T."/>
            <person name="Ammiraju J.S.S."/>
            <person name="Engler F."/>
            <person name="Soderlund C."/>
            <person name="Wing R.A."/>
            <person name="Palmer L.E."/>
            <person name="de la Bastide M."/>
            <person name="Spiegel L."/>
            <person name="Nascimento L."/>
            <person name="Zutavern T."/>
            <person name="O'Shaughnessy A."/>
            <person name="Dike S."/>
            <person name="Dedhia N."/>
            <person name="Preston R."/>
            <person name="Balija V."/>
            <person name="McCombie W.R."/>
            <person name="Chow T."/>
            <person name="Chen H."/>
            <person name="Chung M."/>
            <person name="Chen C."/>
            <person name="Shaw J."/>
            <person name="Wu H."/>
            <person name="Hsiao K."/>
            <person name="Chao Y."/>
            <person name="Chu M."/>
            <person name="Cheng C."/>
            <person name="Hour A."/>
            <person name="Lee P."/>
            <person name="Lin S."/>
            <person name="Lin Y."/>
            <person name="Liou J."/>
            <person name="Liu S."/>
            <person name="Hsing Y."/>
            <person name="Raghuvanshi S."/>
            <person name="Mohanty A."/>
            <person name="Bharti A.K."/>
            <person name="Gaur A."/>
            <person name="Gupta V."/>
            <person name="Kumar D."/>
            <person name="Ravi V."/>
            <person name="Vij S."/>
            <person name="Kapur A."/>
            <person name="Khurana P."/>
            <person name="Khurana P."/>
            <person name="Khurana J.P."/>
            <person name="Tyagi A.K."/>
            <person name="Gaikwad K."/>
            <person name="Singh A."/>
            <person name="Dalal V."/>
            <person name="Srivastava S."/>
            <person name="Dixit A."/>
            <person name="Pal A.K."/>
            <person name="Ghazi I.A."/>
            <person name="Yadav M."/>
            <person name="Pandit A."/>
            <person name="Bhargava A."/>
            <person name="Sureshbabu K."/>
            <person name="Batra K."/>
            <person name="Sharma T.R."/>
            <person name="Mohapatra T."/>
            <person name="Singh N.K."/>
            <person name="Messing J."/>
            <person name="Nelson A.B."/>
            <person name="Fuks G."/>
            <person name="Kavchok S."/>
            <person name="Keizer G."/>
            <person name="Linton E."/>
            <person name="Llaca V."/>
            <person name="Song R."/>
            <person name="Tanyolac B."/>
            <person name="Young S."/>
            <person name="Ho-Il K."/>
            <person name="Hahn J.H."/>
            <person name="Sangsakoo G."/>
            <person name="Vanavichit A."/>
            <person name="de Mattos Luiz.A.T."/>
            <person name="Zimmer P.D."/>
            <person name="Malone G."/>
            <person name="Dellagostin O."/>
            <person name="de Oliveira A.C."/>
            <person name="Bevan M."/>
            <person name="Bancroft I."/>
            <person name="Minx P."/>
            <person name="Cordum H."/>
            <person name="Wilson R."/>
            <person name="Cheng Z."/>
            <person name="Jin W."/>
            <person name="Jiang J."/>
            <person name="Leong S.A."/>
            <person name="Iwama H."/>
            <person name="Gojobori T."/>
            <person name="Itoh T."/>
            <person name="Niimura Y."/>
            <person name="Fujii Y."/>
            <person name="Habara T."/>
            <person name="Sakai H."/>
            <person name="Sato Y."/>
            <person name="Wilson G."/>
            <person name="Kumar K."/>
            <person name="McCouch S."/>
            <person name="Juretic N."/>
            <person name="Hoen D."/>
            <person name="Wright S."/>
            <person name="Bruskiewich R."/>
            <person name="Bureau T."/>
            <person name="Miyao A."/>
            <person name="Hirochika H."/>
            <person name="Nishikawa T."/>
            <person name="Kadowaki K."/>
            <person name="Sugiura M."/>
            <person name="Burr B."/>
            <person name="Sasaki T."/>
        </authorList>
    </citation>
    <scope>NUCLEOTIDE SEQUENCE [LARGE SCALE GENOMIC DNA]</scope>
    <source>
        <strain evidence="3">cv. Nipponbare</strain>
    </source>
</reference>
<proteinExistence type="predicted"/>
<keyword evidence="3" id="KW-1185">Reference proteome</keyword>
<dbReference type="EMBL" id="AP014962">
    <property type="protein sequence ID" value="BAS96316.1"/>
    <property type="molecule type" value="Genomic_DNA"/>
</dbReference>
<organism evidence="2 3">
    <name type="scientific">Oryza sativa subsp. japonica</name>
    <name type="common">Rice</name>
    <dbReference type="NCBI Taxonomy" id="39947"/>
    <lineage>
        <taxon>Eukaryota</taxon>
        <taxon>Viridiplantae</taxon>
        <taxon>Streptophyta</taxon>
        <taxon>Embryophyta</taxon>
        <taxon>Tracheophyta</taxon>
        <taxon>Spermatophyta</taxon>
        <taxon>Magnoliopsida</taxon>
        <taxon>Liliopsida</taxon>
        <taxon>Poales</taxon>
        <taxon>Poaceae</taxon>
        <taxon>BOP clade</taxon>
        <taxon>Oryzoideae</taxon>
        <taxon>Oryzeae</taxon>
        <taxon>Oryzinae</taxon>
        <taxon>Oryza</taxon>
        <taxon>Oryza sativa</taxon>
    </lineage>
</organism>
<dbReference type="PaxDb" id="39947-A0A0P0WSU7"/>
<evidence type="ECO:0000313" key="3">
    <source>
        <dbReference type="Proteomes" id="UP000059680"/>
    </source>
</evidence>
<dbReference type="InParanoid" id="A0A0P0WSU7"/>
<gene>
    <name evidence="2" type="ordered locus">Os06g0164300</name>
    <name evidence="2" type="ORF">OSNPB_060164300</name>
</gene>
<evidence type="ECO:0000313" key="2">
    <source>
        <dbReference type="EMBL" id="BAS96316.1"/>
    </source>
</evidence>
<dbReference type="Gramene" id="Os06t0164300-00">
    <property type="protein sequence ID" value="Os06t0164300-00"/>
    <property type="gene ID" value="Os06g0164300"/>
</dbReference>
<reference evidence="2 3" key="3">
    <citation type="journal article" date="2013" name="Rice">
        <title>Improvement of the Oryza sativa Nipponbare reference genome using next generation sequence and optical map data.</title>
        <authorList>
            <person name="Kawahara Y."/>
            <person name="de la Bastide M."/>
            <person name="Hamilton J.P."/>
            <person name="Kanamori H."/>
            <person name="McCombie W.R."/>
            <person name="Ouyang S."/>
            <person name="Schwartz D.C."/>
            <person name="Tanaka T."/>
            <person name="Wu J."/>
            <person name="Zhou S."/>
            <person name="Childs K.L."/>
            <person name="Davidson R.M."/>
            <person name="Lin H."/>
            <person name="Quesada-Ocampo L."/>
            <person name="Vaillancourt B."/>
            <person name="Sakai H."/>
            <person name="Lee S.S."/>
            <person name="Kim J."/>
            <person name="Numa H."/>
            <person name="Itoh T."/>
            <person name="Buell C.R."/>
            <person name="Matsumoto T."/>
        </authorList>
    </citation>
    <scope>NUCLEOTIDE SEQUENCE [LARGE SCALE GENOMIC DNA]</scope>
    <source>
        <strain evidence="3">cv. Nipponbare</strain>
    </source>
</reference>
<dbReference type="AlphaFoldDB" id="A0A0P0WSU7"/>
<name>A0A0P0WSU7_ORYSJ</name>